<dbReference type="EMBL" id="QWKZ01000014">
    <property type="protein sequence ID" value="RIH88271.1"/>
    <property type="molecule type" value="Genomic_DNA"/>
</dbReference>
<accession>A0A399F122</accession>
<name>A0A399F122_9DEIN</name>
<keyword evidence="2" id="KW-1185">Reference proteome</keyword>
<protein>
    <submittedName>
        <fullName evidence="1">Uncharacterized protein</fullName>
    </submittedName>
</protein>
<gene>
    <name evidence="1" type="ORF">Mlute_00687</name>
</gene>
<evidence type="ECO:0000313" key="2">
    <source>
        <dbReference type="Proteomes" id="UP000265800"/>
    </source>
</evidence>
<dbReference type="AlphaFoldDB" id="A0A399F122"/>
<dbReference type="Proteomes" id="UP000265800">
    <property type="component" value="Unassembled WGS sequence"/>
</dbReference>
<reference evidence="1 2" key="1">
    <citation type="submission" date="2018-08" db="EMBL/GenBank/DDBJ databases">
        <title>Meiothermus luteus KCTC 52599 genome sequencing project.</title>
        <authorList>
            <person name="Da Costa M.S."/>
            <person name="Albuquerque L."/>
            <person name="Raposo P."/>
            <person name="Froufe H.J.C."/>
            <person name="Barroso C.S."/>
            <person name="Egas C."/>
        </authorList>
    </citation>
    <scope>NUCLEOTIDE SEQUENCE [LARGE SCALE GENOMIC DNA]</scope>
    <source>
        <strain evidence="1 2">KCTC 52599</strain>
    </source>
</reference>
<dbReference type="RefSeq" id="WP_245958839.1">
    <property type="nucleotide sequence ID" value="NZ_QWKZ01000014.1"/>
</dbReference>
<comment type="caution">
    <text evidence="1">The sequence shown here is derived from an EMBL/GenBank/DDBJ whole genome shotgun (WGS) entry which is preliminary data.</text>
</comment>
<evidence type="ECO:0000313" key="1">
    <source>
        <dbReference type="EMBL" id="RIH88271.1"/>
    </source>
</evidence>
<sequence length="521" mass="56778">MVLRLLLALVLLGWAWGQGVGSGRHTDSLHGFSVLVPEGYQVKLLPYGLLIGDLEGFVLVRGGPLKDPRGAVASLLQEARWFSGGKAQYHYKEVPGGILVLARGLAYPFHLADNLTGLPPGAFQDGFIGSLSYEAAHLLLPGSRSLLLVSVYLPEGASPALRKGVLSVLRSLEFLPQSSRVAYETQVVPDPLLQMEAFYAPVPRGFTFQGGLVPMNSTMRSLAFSLRGAGASLRMDQLYAESSALQSGFGGSAVSRLIWNGQATQFQGFLCPSSAAEVAELLTALWAQERGASWQVRKIEAAKAPTNRVYRRIQEIKAQEEAAASAGLPMAPQRYRPNFTLQAESGGQVREARVSGQVTSFSRADYIAQDASCFTQLGVVLSEGSAAALVQAKPIFQGFLVGLRVNPAWPWQEAQRAQRQSTTTTRMVLGWLREQQEFNTWMSRSWSNLLSDQTYVRDPSTGEVFRAYKASFDTGTFWRDPVFGGMVGAVERGGSLEGLLRQGGWRQLEESLSGLPGTWRR</sequence>
<proteinExistence type="predicted"/>
<organism evidence="1 2">
    <name type="scientific">Meiothermus luteus</name>
    <dbReference type="NCBI Taxonomy" id="2026184"/>
    <lineage>
        <taxon>Bacteria</taxon>
        <taxon>Thermotogati</taxon>
        <taxon>Deinococcota</taxon>
        <taxon>Deinococci</taxon>
        <taxon>Thermales</taxon>
        <taxon>Thermaceae</taxon>
        <taxon>Meiothermus</taxon>
    </lineage>
</organism>